<keyword evidence="3" id="KW-1185">Reference proteome</keyword>
<feature type="compositionally biased region" description="Basic and acidic residues" evidence="1">
    <location>
        <begin position="139"/>
        <end position="150"/>
    </location>
</feature>
<dbReference type="OrthoDB" id="6106191at2759"/>
<evidence type="ECO:0000256" key="1">
    <source>
        <dbReference type="SAM" id="MobiDB-lite"/>
    </source>
</evidence>
<evidence type="ECO:0000313" key="3">
    <source>
        <dbReference type="Proteomes" id="UP000507470"/>
    </source>
</evidence>
<feature type="region of interest" description="Disordered" evidence="1">
    <location>
        <begin position="127"/>
        <end position="157"/>
    </location>
</feature>
<dbReference type="Proteomes" id="UP000507470">
    <property type="component" value="Unassembled WGS sequence"/>
</dbReference>
<dbReference type="EMBL" id="CACVKT020000714">
    <property type="protein sequence ID" value="CAC5361947.1"/>
    <property type="molecule type" value="Genomic_DNA"/>
</dbReference>
<name>A0A6J8A3W8_MYTCO</name>
<protein>
    <submittedName>
        <fullName evidence="2">Uncharacterized protein</fullName>
    </submittedName>
</protein>
<sequence>MEKQVSGLYSIGDSHDKRKTLEITKVMKGALSVSKSRTGETIFRSNEFHRKTMEKQVQQYKSAAITEISSFEAKKRTITQRFSTVFGKHKATNETMHAYDEVITKSLEETNEKPPVSIVKINYINKHETEKDEDDEKKEDEVDGNKDGVKLPHVSNSQGRVNNVQNALDESERKKSVFIPTGVLMPISSTVKYSRLKFHDEKVEEEPEVVVEEVKELWPLENTTKYDKYIRTQKDRHEVLVTRNILKKIKKNISGKNTLLKFKMKAILTDDPEDFVRNLTTSAKTVSTENAMNKTNNSSRKFKKFIANLPAQNTRSQAPSYASLQTSRMFPPITAGSIKSTGKFLSLRRSKTMPI</sequence>
<accession>A0A6J8A3W8</accession>
<proteinExistence type="predicted"/>
<gene>
    <name evidence="2" type="ORF">MCOR_3883</name>
</gene>
<reference evidence="2 3" key="1">
    <citation type="submission" date="2020-06" db="EMBL/GenBank/DDBJ databases">
        <authorList>
            <person name="Li R."/>
            <person name="Bekaert M."/>
        </authorList>
    </citation>
    <scope>NUCLEOTIDE SEQUENCE [LARGE SCALE GENOMIC DNA]</scope>
    <source>
        <strain evidence="3">wild</strain>
    </source>
</reference>
<evidence type="ECO:0000313" key="2">
    <source>
        <dbReference type="EMBL" id="CAC5361947.1"/>
    </source>
</evidence>
<organism evidence="2 3">
    <name type="scientific">Mytilus coruscus</name>
    <name type="common">Sea mussel</name>
    <dbReference type="NCBI Taxonomy" id="42192"/>
    <lineage>
        <taxon>Eukaryota</taxon>
        <taxon>Metazoa</taxon>
        <taxon>Spiralia</taxon>
        <taxon>Lophotrochozoa</taxon>
        <taxon>Mollusca</taxon>
        <taxon>Bivalvia</taxon>
        <taxon>Autobranchia</taxon>
        <taxon>Pteriomorphia</taxon>
        <taxon>Mytilida</taxon>
        <taxon>Mytiloidea</taxon>
        <taxon>Mytilidae</taxon>
        <taxon>Mytilinae</taxon>
        <taxon>Mytilus</taxon>
    </lineage>
</organism>
<dbReference type="AlphaFoldDB" id="A0A6J8A3W8"/>